<keyword evidence="3" id="KW-1185">Reference proteome</keyword>
<feature type="region of interest" description="Disordered" evidence="1">
    <location>
        <begin position="31"/>
        <end position="70"/>
    </location>
</feature>
<reference evidence="2 3" key="1">
    <citation type="submission" date="2016-06" db="EMBL/GenBank/DDBJ databases">
        <authorList>
            <person name="Kjaerup R.B."/>
            <person name="Dalgaard T.S."/>
            <person name="Juul-Madsen H.R."/>
        </authorList>
    </citation>
    <scope>NUCLEOTIDE SEQUENCE [LARGE SCALE GENOMIC DNA]</scope>
    <source>
        <strain evidence="2">3</strain>
    </source>
</reference>
<dbReference type="Proteomes" id="UP000199169">
    <property type="component" value="Unassembled WGS sequence"/>
</dbReference>
<feature type="compositionally biased region" description="Basic and acidic residues" evidence="1">
    <location>
        <begin position="43"/>
        <end position="54"/>
    </location>
</feature>
<evidence type="ECO:0000313" key="2">
    <source>
        <dbReference type="EMBL" id="SBT03708.1"/>
    </source>
</evidence>
<dbReference type="AlphaFoldDB" id="A0A1A8XID9"/>
<evidence type="ECO:0000313" key="3">
    <source>
        <dbReference type="Proteomes" id="UP000199169"/>
    </source>
</evidence>
<proteinExistence type="predicted"/>
<protein>
    <submittedName>
        <fullName evidence="2">Uncharacterized protein</fullName>
    </submittedName>
</protein>
<sequence length="70" mass="7568">MVIRGGVLDAGGVGRRSFMAAILAKVFVDNRDRKVQEPVNKPPRPDSGSRHSHEGGNPVELSACLKRSRS</sequence>
<organism evidence="2 3">
    <name type="scientific">Candidatus Accumulibacter aalborgensis</name>
    <dbReference type="NCBI Taxonomy" id="1860102"/>
    <lineage>
        <taxon>Bacteria</taxon>
        <taxon>Pseudomonadati</taxon>
        <taxon>Pseudomonadota</taxon>
        <taxon>Betaproteobacteria</taxon>
        <taxon>Candidatus Accumulibacter</taxon>
    </lineage>
</organism>
<name>A0A1A8XID9_9PROT</name>
<evidence type="ECO:0000256" key="1">
    <source>
        <dbReference type="SAM" id="MobiDB-lite"/>
    </source>
</evidence>
<accession>A0A1A8XID9</accession>
<dbReference type="EMBL" id="FLQX01000015">
    <property type="protein sequence ID" value="SBT03708.1"/>
    <property type="molecule type" value="Genomic_DNA"/>
</dbReference>
<dbReference type="STRING" id="1860102.ACCAA_1110004"/>
<gene>
    <name evidence="2" type="ORF">ACCAA_1110004</name>
</gene>